<protein>
    <submittedName>
        <fullName evidence="1">DUF3467 domain-containing protein</fullName>
    </submittedName>
</protein>
<gene>
    <name evidence="1" type="ORF">H8E29_02730</name>
</gene>
<evidence type="ECO:0000313" key="2">
    <source>
        <dbReference type="Proteomes" id="UP000614469"/>
    </source>
</evidence>
<evidence type="ECO:0000313" key="1">
    <source>
        <dbReference type="EMBL" id="MBC8334155.1"/>
    </source>
</evidence>
<dbReference type="InterPro" id="IPR021857">
    <property type="entry name" value="DUF3467"/>
</dbReference>
<reference evidence="1 2" key="1">
    <citation type="submission" date="2020-08" db="EMBL/GenBank/DDBJ databases">
        <title>Bridging the membrane lipid divide: bacteria of the FCB group superphylum have the potential to synthesize archaeal ether lipids.</title>
        <authorList>
            <person name="Villanueva L."/>
            <person name="Von Meijenfeldt F.A.B."/>
            <person name="Westbye A.B."/>
            <person name="Yadav S."/>
            <person name="Hopmans E.C."/>
            <person name="Dutilh B.E."/>
            <person name="Sinninghe Damste J.S."/>
        </authorList>
    </citation>
    <scope>NUCLEOTIDE SEQUENCE [LARGE SCALE GENOMIC DNA]</scope>
    <source>
        <strain evidence="1">NIOZ-UU36</strain>
    </source>
</reference>
<proteinExistence type="predicted"/>
<sequence>MSKKPPVQPQRITINASPDIETTYANLARIAHSPADIVFDFAHLLPGTQKAKVSARVVMTPVSAKLLLKALTENLSRYENSFGEIALPKSNTLADNLFKPFLSPDPDAKEE</sequence>
<dbReference type="AlphaFoldDB" id="A0A8J6TH41"/>
<name>A0A8J6TH41_9CHLR</name>
<accession>A0A8J6TH41</accession>
<dbReference type="EMBL" id="JACNJN010000051">
    <property type="protein sequence ID" value="MBC8334155.1"/>
    <property type="molecule type" value="Genomic_DNA"/>
</dbReference>
<dbReference type="Pfam" id="PF11950">
    <property type="entry name" value="DUF3467"/>
    <property type="match status" value="1"/>
</dbReference>
<organism evidence="1 2">
    <name type="scientific">Candidatus Desulfolinea nitratireducens</name>
    <dbReference type="NCBI Taxonomy" id="2841698"/>
    <lineage>
        <taxon>Bacteria</taxon>
        <taxon>Bacillati</taxon>
        <taxon>Chloroflexota</taxon>
        <taxon>Anaerolineae</taxon>
        <taxon>Anaerolineales</taxon>
        <taxon>Anaerolineales incertae sedis</taxon>
        <taxon>Candidatus Desulfolinea</taxon>
    </lineage>
</organism>
<comment type="caution">
    <text evidence="1">The sequence shown here is derived from an EMBL/GenBank/DDBJ whole genome shotgun (WGS) entry which is preliminary data.</text>
</comment>
<dbReference type="Proteomes" id="UP000614469">
    <property type="component" value="Unassembled WGS sequence"/>
</dbReference>